<sequence length="1195" mass="134498">MKKSRRLVLFWQDSSKKTWFWRFLPFWLGLILLPQTIFSQEMKRISLEVKDEVIGEVMNKLGKEYGKDFFYSESQVDMQEKVTVHLRNVTLDEALKQIFNGKEVRYEERPDFVVILEVQMLKGMDNFTIHGVVKDDKNHPLPGVTIILKGTSLGTATNTNGEFVLNVVKGVDSLVVTSIGMKTLYIPLVKGKTEYMIRMEEEVKTLDDVVVTGYGNVAKGNYTGASTTVKMDDILMAGASSVDQMLQGVVPGMLVMNKTGLVGASPKIRVRGTSTLLGSQEPVWVVDGVIQRDPQPFDSEDNTKFSVDADDIRQLAGNAISWLNPNDIETITVLKDASATAIYGSKAANGVIVITTKKATQGDIAVNYNGDFSIGQRPHYGLYDQMNSKEIMQFSKDIYDERRSYTSSILPIGYAGLLQRLINKEITLEEMDREYQKMAQQNTDWFKLLFRNSLNHSHNVSISGGNGKVLNRTSFGYAGEKGEAKGNDVNLFTATSNTTVNFGQKLMINLLLKGSIRNVNGFAYNVDPFSYAYNTSRAIPAYNEDGSLFFHEKIGEYSPSGSGKYMYNYNILNERGHTGSKNDTRTWGSTIDLKWRILPGLEYQGMFSYASSSSDSKKYASEHSFYITQLRGYEYGAAAANSTEMKSSPLPVGGILETDLINTTTVMVRNSLVYDQLFKEKHRFTLQVGIETNSVKSKGGSSKRYGYLPDRGETFATPPITYLSYGSETSNSDIVNGASSVVNRKENALSEYMSVVYTYNDLYVINFNGRIDASNRFAQDKNKRFEPTWSVGLKWRIANERFAQDLWWLNNLDFYASYGYQGNAVTTVSPYLIAYDGGIDTRYQDFVLKIKSLPYPDLGWEKTKTYNLGLDGALLNGRFNFTLNYYQKISEVLSSRNVPYENGVANGIVSGSTMKNYGYDFVIDVIPIRTKDVTWQLSLNTAVSRNKIDKNKRVNTLNDYIEGSAIIPRSPFSTFYSYQFAGLNSENGLPVFDKMDIEGANTPADFLVESGKFMPDFSGGLNTMIKYKSFSLYALFTIQWGGHARLPELYTGATSTQPGLPRPEQNVSRKLRHRWKKSGDEQFTNIPSLPGTGNETIMLPATATSTSVSTNLYYMYNLSDVRVANTDFIRCRSISLAYEFKQPWLERFFIRRMQVKASMTNPFSWVSDKKWDGLDPETGNWPTRRVTSLSLQVSF</sequence>
<dbReference type="Pfam" id="PF07660">
    <property type="entry name" value="STN"/>
    <property type="match status" value="1"/>
</dbReference>
<evidence type="ECO:0000256" key="3">
    <source>
        <dbReference type="ARBA" id="ARBA00022452"/>
    </source>
</evidence>
<evidence type="ECO:0000256" key="2">
    <source>
        <dbReference type="ARBA" id="ARBA00022448"/>
    </source>
</evidence>
<comment type="similarity">
    <text evidence="7">Belongs to the TonB-dependent receptor family.</text>
</comment>
<dbReference type="Pfam" id="PF13715">
    <property type="entry name" value="CarbopepD_reg_2"/>
    <property type="match status" value="1"/>
</dbReference>
<dbReference type="InterPro" id="IPR023997">
    <property type="entry name" value="TonB-dep_OMP_SusC/RagA_CS"/>
</dbReference>
<dbReference type="SUPFAM" id="SSF49464">
    <property type="entry name" value="Carboxypeptidase regulatory domain-like"/>
    <property type="match status" value="1"/>
</dbReference>
<dbReference type="OrthoDB" id="9768177at2"/>
<feature type="domain" description="TonB-dependent receptor plug" evidence="9">
    <location>
        <begin position="222"/>
        <end position="351"/>
    </location>
</feature>
<evidence type="ECO:0000256" key="1">
    <source>
        <dbReference type="ARBA" id="ARBA00004571"/>
    </source>
</evidence>
<keyword evidence="3 7" id="KW-1134">Transmembrane beta strand</keyword>
<dbReference type="Gene3D" id="2.60.40.1120">
    <property type="entry name" value="Carboxypeptidase-like, regulatory domain"/>
    <property type="match status" value="1"/>
</dbReference>
<reference evidence="10 11" key="1">
    <citation type="submission" date="2018-08" db="EMBL/GenBank/DDBJ databases">
        <title>A genome reference for cultivated species of the human gut microbiota.</title>
        <authorList>
            <person name="Zou Y."/>
            <person name="Xue W."/>
            <person name="Luo G."/>
        </authorList>
    </citation>
    <scope>NUCLEOTIDE SEQUENCE [LARGE SCALE GENOMIC DNA]</scope>
    <source>
        <strain evidence="10 11">OF02-7</strain>
    </source>
</reference>
<dbReference type="InterPro" id="IPR011662">
    <property type="entry name" value="Secretin/TonB_short_N"/>
</dbReference>
<keyword evidence="6 7" id="KW-0998">Cell outer membrane</keyword>
<comment type="caution">
    <text evidence="10">The sequence shown here is derived from an EMBL/GenBank/DDBJ whole genome shotgun (WGS) entry which is preliminary data.</text>
</comment>
<dbReference type="NCBIfam" id="TIGR04056">
    <property type="entry name" value="OMP_RagA_SusC"/>
    <property type="match status" value="1"/>
</dbReference>
<dbReference type="InterPro" id="IPR008969">
    <property type="entry name" value="CarboxyPept-like_regulatory"/>
</dbReference>
<evidence type="ECO:0000256" key="6">
    <source>
        <dbReference type="ARBA" id="ARBA00023237"/>
    </source>
</evidence>
<dbReference type="InterPro" id="IPR039426">
    <property type="entry name" value="TonB-dep_rcpt-like"/>
</dbReference>
<dbReference type="SUPFAM" id="SSF56935">
    <property type="entry name" value="Porins"/>
    <property type="match status" value="1"/>
</dbReference>
<dbReference type="PROSITE" id="PS52016">
    <property type="entry name" value="TONB_DEPENDENT_REC_3"/>
    <property type="match status" value="1"/>
</dbReference>
<evidence type="ECO:0000256" key="7">
    <source>
        <dbReference type="PROSITE-ProRule" id="PRU01360"/>
    </source>
</evidence>
<evidence type="ECO:0000256" key="5">
    <source>
        <dbReference type="ARBA" id="ARBA00023136"/>
    </source>
</evidence>
<dbReference type="Gene3D" id="2.170.130.10">
    <property type="entry name" value="TonB-dependent receptor, plug domain"/>
    <property type="match status" value="1"/>
</dbReference>
<dbReference type="RefSeq" id="WP_117774981.1">
    <property type="nucleotide sequence ID" value="NZ_CALZYG010000005.1"/>
</dbReference>
<evidence type="ECO:0000259" key="9">
    <source>
        <dbReference type="Pfam" id="PF07715"/>
    </source>
</evidence>
<proteinExistence type="inferred from homology"/>
<dbReference type="EMBL" id="QSCR01000011">
    <property type="protein sequence ID" value="RGY18656.1"/>
    <property type="molecule type" value="Genomic_DNA"/>
</dbReference>
<gene>
    <name evidence="10" type="ORF">DXA50_08495</name>
</gene>
<dbReference type="GO" id="GO:0009279">
    <property type="term" value="C:cell outer membrane"/>
    <property type="evidence" value="ECO:0007669"/>
    <property type="project" value="UniProtKB-SubCell"/>
</dbReference>
<evidence type="ECO:0000313" key="10">
    <source>
        <dbReference type="EMBL" id="RGY18656.1"/>
    </source>
</evidence>
<evidence type="ECO:0000259" key="8">
    <source>
        <dbReference type="Pfam" id="PF07660"/>
    </source>
</evidence>
<name>A0A413IP22_9BACT</name>
<dbReference type="AlphaFoldDB" id="A0A413IP22"/>
<dbReference type="Proteomes" id="UP000286063">
    <property type="component" value="Unassembled WGS sequence"/>
</dbReference>
<comment type="subcellular location">
    <subcellularLocation>
        <location evidence="1 7">Cell outer membrane</location>
        <topology evidence="1 7">Multi-pass membrane protein</topology>
    </subcellularLocation>
</comment>
<keyword evidence="2 7" id="KW-0813">Transport</keyword>
<dbReference type="Pfam" id="PF07715">
    <property type="entry name" value="Plug"/>
    <property type="match status" value="1"/>
</dbReference>
<protein>
    <submittedName>
        <fullName evidence="10">SusC/RagA family TonB-linked outer membrane protein</fullName>
    </submittedName>
</protein>
<dbReference type="Gene3D" id="2.40.170.20">
    <property type="entry name" value="TonB-dependent receptor, beta-barrel domain"/>
    <property type="match status" value="1"/>
</dbReference>
<evidence type="ECO:0000256" key="4">
    <source>
        <dbReference type="ARBA" id="ARBA00022692"/>
    </source>
</evidence>
<dbReference type="InterPro" id="IPR012910">
    <property type="entry name" value="Plug_dom"/>
</dbReference>
<dbReference type="InterPro" id="IPR036942">
    <property type="entry name" value="Beta-barrel_TonB_sf"/>
</dbReference>
<accession>A0A413IP22</accession>
<dbReference type="NCBIfam" id="TIGR04057">
    <property type="entry name" value="SusC_RagA_signa"/>
    <property type="match status" value="1"/>
</dbReference>
<organism evidence="10 11">
    <name type="scientific">Butyricimonas virosa</name>
    <dbReference type="NCBI Taxonomy" id="544645"/>
    <lineage>
        <taxon>Bacteria</taxon>
        <taxon>Pseudomonadati</taxon>
        <taxon>Bacteroidota</taxon>
        <taxon>Bacteroidia</taxon>
        <taxon>Bacteroidales</taxon>
        <taxon>Odoribacteraceae</taxon>
        <taxon>Butyricimonas</taxon>
    </lineage>
</organism>
<dbReference type="InterPro" id="IPR037066">
    <property type="entry name" value="Plug_dom_sf"/>
</dbReference>
<dbReference type="InterPro" id="IPR023996">
    <property type="entry name" value="TonB-dep_OMP_SusC/RagA"/>
</dbReference>
<evidence type="ECO:0000313" key="11">
    <source>
        <dbReference type="Proteomes" id="UP000286063"/>
    </source>
</evidence>
<keyword evidence="4 7" id="KW-0812">Transmembrane</keyword>
<keyword evidence="5 7" id="KW-0472">Membrane</keyword>
<feature type="domain" description="Secretin/TonB short N-terminal" evidence="8">
    <location>
        <begin position="68"/>
        <end position="115"/>
    </location>
</feature>